<dbReference type="OrthoDB" id="5582218at2759"/>
<reference evidence="2 3" key="1">
    <citation type="submission" date="2016-11" db="EMBL/GenBank/DDBJ databases">
        <title>Draft Genome Assembly of Colletotrichum chlorophyti a pathogen of herbaceous plants.</title>
        <authorList>
            <person name="Gan P."/>
            <person name="Narusaka M."/>
            <person name="Tsushima A."/>
            <person name="Narusaka Y."/>
            <person name="Takano Y."/>
            <person name="Shirasu K."/>
        </authorList>
    </citation>
    <scope>NUCLEOTIDE SEQUENCE [LARGE SCALE GENOMIC DNA]</scope>
    <source>
        <strain evidence="2 3">NTL11</strain>
    </source>
</reference>
<dbReference type="STRING" id="708187.A0A1Q8S017"/>
<sequence>MAASLSPAVPGFRLKALTASKYRLISHTIHERLLDAAYLPTLFRSIRAALFPNNAPGVSTLVAPSSDEELRALRRRCANALLASVPSWLARLYLGGHGLGLRGQPGLASEPADTPREKDMDASDRGGAEATATVNSKDGNISDSKGPVKEDDDQQRMLSEIEEGILDIFSDEYCNKHLVYSVLELILVRLMPELAEKGVVELWEERLSL</sequence>
<dbReference type="AlphaFoldDB" id="A0A1Q8S017"/>
<dbReference type="Proteomes" id="UP000186583">
    <property type="component" value="Unassembled WGS sequence"/>
</dbReference>
<feature type="compositionally biased region" description="Basic and acidic residues" evidence="1">
    <location>
        <begin position="113"/>
        <end position="127"/>
    </location>
</feature>
<comment type="caution">
    <text evidence="2">The sequence shown here is derived from an EMBL/GenBank/DDBJ whole genome shotgun (WGS) entry which is preliminary data.</text>
</comment>
<gene>
    <name evidence="2" type="ORF">CCHL11_03483</name>
</gene>
<evidence type="ECO:0000256" key="1">
    <source>
        <dbReference type="SAM" id="MobiDB-lite"/>
    </source>
</evidence>
<keyword evidence="3" id="KW-1185">Reference proteome</keyword>
<accession>A0A1Q8S017</accession>
<name>A0A1Q8S017_9PEZI</name>
<evidence type="ECO:0000313" key="2">
    <source>
        <dbReference type="EMBL" id="OLN93925.1"/>
    </source>
</evidence>
<feature type="compositionally biased region" description="Polar residues" evidence="1">
    <location>
        <begin position="132"/>
        <end position="143"/>
    </location>
</feature>
<evidence type="ECO:0000313" key="3">
    <source>
        <dbReference type="Proteomes" id="UP000186583"/>
    </source>
</evidence>
<protein>
    <recommendedName>
        <fullName evidence="4">PXA domain-containing protein</fullName>
    </recommendedName>
</protein>
<dbReference type="EMBL" id="MPGH01000048">
    <property type="protein sequence ID" value="OLN93925.1"/>
    <property type="molecule type" value="Genomic_DNA"/>
</dbReference>
<organism evidence="2 3">
    <name type="scientific">Colletotrichum chlorophyti</name>
    <dbReference type="NCBI Taxonomy" id="708187"/>
    <lineage>
        <taxon>Eukaryota</taxon>
        <taxon>Fungi</taxon>
        <taxon>Dikarya</taxon>
        <taxon>Ascomycota</taxon>
        <taxon>Pezizomycotina</taxon>
        <taxon>Sordariomycetes</taxon>
        <taxon>Hypocreomycetidae</taxon>
        <taxon>Glomerellales</taxon>
        <taxon>Glomerellaceae</taxon>
        <taxon>Colletotrichum</taxon>
    </lineage>
</organism>
<feature type="region of interest" description="Disordered" evidence="1">
    <location>
        <begin position="104"/>
        <end position="154"/>
    </location>
</feature>
<proteinExistence type="predicted"/>
<evidence type="ECO:0008006" key="4">
    <source>
        <dbReference type="Google" id="ProtNLM"/>
    </source>
</evidence>